<feature type="domain" description="Signal transduction histidine kinase internal region" evidence="1">
    <location>
        <begin position="41"/>
        <end position="120"/>
    </location>
</feature>
<keyword evidence="2" id="KW-0418">Kinase</keyword>
<reference evidence="2 3" key="1">
    <citation type="submission" date="2020-08" db="EMBL/GenBank/DDBJ databases">
        <authorList>
            <person name="Sun Q."/>
            <person name="Inoue M."/>
        </authorList>
    </citation>
    <scope>NUCLEOTIDE SEQUENCE [LARGE SCALE GENOMIC DNA]</scope>
    <source>
        <strain evidence="2 3">CCM 8938</strain>
    </source>
</reference>
<dbReference type="InterPro" id="IPR010559">
    <property type="entry name" value="Sig_transdc_His_kin_internal"/>
</dbReference>
<evidence type="ECO:0000313" key="2">
    <source>
        <dbReference type="EMBL" id="MBC6113204.1"/>
    </source>
</evidence>
<dbReference type="Proteomes" id="UP000652755">
    <property type="component" value="Unassembled WGS sequence"/>
</dbReference>
<name>A0ABR7KYJ9_9SPHI</name>
<gene>
    <name evidence="2" type="ORF">H7U22_22580</name>
</gene>
<keyword evidence="3" id="KW-1185">Reference proteome</keyword>
<proteinExistence type="predicted"/>
<dbReference type="PANTHER" id="PTHR34220">
    <property type="entry name" value="SENSOR HISTIDINE KINASE YPDA"/>
    <property type="match status" value="1"/>
</dbReference>
<accession>A0ABR7KYJ9</accession>
<keyword evidence="2" id="KW-0808">Transferase</keyword>
<dbReference type="GO" id="GO:0016301">
    <property type="term" value="F:kinase activity"/>
    <property type="evidence" value="ECO:0007669"/>
    <property type="project" value="UniProtKB-KW"/>
</dbReference>
<dbReference type="PANTHER" id="PTHR34220:SF7">
    <property type="entry name" value="SENSOR HISTIDINE KINASE YPDA"/>
    <property type="match status" value="1"/>
</dbReference>
<dbReference type="EMBL" id="JACRYL010000046">
    <property type="protein sequence ID" value="MBC6113204.1"/>
    <property type="molecule type" value="Genomic_DNA"/>
</dbReference>
<evidence type="ECO:0000259" key="1">
    <source>
        <dbReference type="Pfam" id="PF06580"/>
    </source>
</evidence>
<evidence type="ECO:0000313" key="3">
    <source>
        <dbReference type="Proteomes" id="UP000652755"/>
    </source>
</evidence>
<organism evidence="2 3">
    <name type="scientific">Pedobacter fastidiosus</name>
    <dbReference type="NCBI Taxonomy" id="2765361"/>
    <lineage>
        <taxon>Bacteria</taxon>
        <taxon>Pseudomonadati</taxon>
        <taxon>Bacteroidota</taxon>
        <taxon>Sphingobacteriia</taxon>
        <taxon>Sphingobacteriales</taxon>
        <taxon>Sphingobacteriaceae</taxon>
        <taxon>Pedobacter</taxon>
    </lineage>
</organism>
<dbReference type="Pfam" id="PF06580">
    <property type="entry name" value="His_kinase"/>
    <property type="match status" value="1"/>
</dbReference>
<dbReference type="InterPro" id="IPR050640">
    <property type="entry name" value="Bact_2-comp_sensor_kinase"/>
</dbReference>
<comment type="caution">
    <text evidence="2">The sequence shown here is derived from an EMBL/GenBank/DDBJ whole genome shotgun (WGS) entry which is preliminary data.</text>
</comment>
<sequence length="247" mass="28274">MMGGLRGSITIGGLAAAIKMMKYFYEKQQHALLLEKEKSIAELQSLKAQLHPHFLFNTLNNIYSHTQDTAPVAADMIIALSALLRYILYNCNTPVVKLEQEIKMIHEYIELEKRRYGNELEVSIQTPPNYSDLTIAPLLILPFVENCFKHGTSEVLERPWMSMTISLEGQIMQLKLINGKVQNKSVQTGGIGISNVRRRLELLYPEKFIFDIIDEEDVYIVNLKIELKPDTVPAQETNFKDNELTYI</sequence>
<protein>
    <submittedName>
        <fullName evidence="2">Histidine kinase</fullName>
    </submittedName>
</protein>